<evidence type="ECO:0000256" key="2">
    <source>
        <dbReference type="SAM" id="Phobius"/>
    </source>
</evidence>
<dbReference type="OrthoDB" id="9219129at2759"/>
<proteinExistence type="predicted"/>
<keyword evidence="2" id="KW-0472">Membrane</keyword>
<dbReference type="EMBL" id="SWJQ01000340">
    <property type="protein sequence ID" value="TRZ16004.1"/>
    <property type="molecule type" value="Genomic_DNA"/>
</dbReference>
<sequence length="152" mass="16311">MWGKADANGDCTFPGSTPGKGSRVWMGNGQQGEMMIPGPEYQDGRAQSSMETSKVLHEILRELKMILGGVNSLNLNSPVSRRSTSAGNSRADLKAVDNGADPNAVVGRADTNAVDANSFQKYCIEGIVAVLGSMLLGMVLCCVLHVWRKRRK</sequence>
<accession>A0A8K1GC92</accession>
<dbReference type="Proteomes" id="UP000796761">
    <property type="component" value="Unassembled WGS sequence"/>
</dbReference>
<gene>
    <name evidence="3" type="ORF">HGM15179_011078</name>
</gene>
<organism evidence="3 4">
    <name type="scientific">Zosterops borbonicus</name>
    <dbReference type="NCBI Taxonomy" id="364589"/>
    <lineage>
        <taxon>Eukaryota</taxon>
        <taxon>Metazoa</taxon>
        <taxon>Chordata</taxon>
        <taxon>Craniata</taxon>
        <taxon>Vertebrata</taxon>
        <taxon>Euteleostomi</taxon>
        <taxon>Archelosauria</taxon>
        <taxon>Archosauria</taxon>
        <taxon>Dinosauria</taxon>
        <taxon>Saurischia</taxon>
        <taxon>Theropoda</taxon>
        <taxon>Coelurosauria</taxon>
        <taxon>Aves</taxon>
        <taxon>Neognathae</taxon>
        <taxon>Neoaves</taxon>
        <taxon>Telluraves</taxon>
        <taxon>Australaves</taxon>
        <taxon>Passeriformes</taxon>
        <taxon>Sylvioidea</taxon>
        <taxon>Zosteropidae</taxon>
        <taxon>Zosterops</taxon>
    </lineage>
</organism>
<comment type="caution">
    <text evidence="3">The sequence shown here is derived from an EMBL/GenBank/DDBJ whole genome shotgun (WGS) entry which is preliminary data.</text>
</comment>
<evidence type="ECO:0000313" key="3">
    <source>
        <dbReference type="EMBL" id="TRZ16004.1"/>
    </source>
</evidence>
<name>A0A8K1GC92_9PASS</name>
<dbReference type="AlphaFoldDB" id="A0A8K1GC92"/>
<feature type="region of interest" description="Disordered" evidence="1">
    <location>
        <begin position="1"/>
        <end position="23"/>
    </location>
</feature>
<reference evidence="3" key="1">
    <citation type="submission" date="2019-04" db="EMBL/GenBank/DDBJ databases">
        <title>Genome assembly of Zosterops borbonicus 15179.</title>
        <authorList>
            <person name="Leroy T."/>
            <person name="Anselmetti Y."/>
            <person name="Tilak M.-K."/>
            <person name="Nabholz B."/>
        </authorList>
    </citation>
    <scope>NUCLEOTIDE SEQUENCE</scope>
    <source>
        <strain evidence="3">HGM_15179</strain>
        <tissue evidence="3">Muscle</tissue>
    </source>
</reference>
<keyword evidence="2" id="KW-0812">Transmembrane</keyword>
<keyword evidence="4" id="KW-1185">Reference proteome</keyword>
<feature type="transmembrane region" description="Helical" evidence="2">
    <location>
        <begin position="127"/>
        <end position="147"/>
    </location>
</feature>
<evidence type="ECO:0000313" key="4">
    <source>
        <dbReference type="Proteomes" id="UP000796761"/>
    </source>
</evidence>
<evidence type="ECO:0000256" key="1">
    <source>
        <dbReference type="SAM" id="MobiDB-lite"/>
    </source>
</evidence>
<keyword evidence="2" id="KW-1133">Transmembrane helix</keyword>
<protein>
    <submittedName>
        <fullName evidence="3">Uncharacterized protein</fullName>
    </submittedName>
</protein>